<organism evidence="2 3">
    <name type="scientific">Candidatus Harrisonbacteria bacterium RIFCSPLOWO2_02_FULL_41_13b</name>
    <dbReference type="NCBI Taxonomy" id="1798409"/>
    <lineage>
        <taxon>Bacteria</taxon>
        <taxon>Candidatus Harrisoniibacteriota</taxon>
    </lineage>
</organism>
<dbReference type="EMBL" id="MHJL01000011">
    <property type="protein sequence ID" value="OGY67929.1"/>
    <property type="molecule type" value="Genomic_DNA"/>
</dbReference>
<comment type="caution">
    <text evidence="2">The sequence shown here is derived from an EMBL/GenBank/DDBJ whole genome shotgun (WGS) entry which is preliminary data.</text>
</comment>
<feature type="transmembrane region" description="Helical" evidence="1">
    <location>
        <begin position="104"/>
        <end position="122"/>
    </location>
</feature>
<keyword evidence="1" id="KW-1133">Transmembrane helix</keyword>
<keyword evidence="1" id="KW-0472">Membrane</keyword>
<evidence type="ECO:0008006" key="4">
    <source>
        <dbReference type="Google" id="ProtNLM"/>
    </source>
</evidence>
<feature type="transmembrane region" description="Helical" evidence="1">
    <location>
        <begin position="156"/>
        <end position="178"/>
    </location>
</feature>
<feature type="transmembrane region" description="Helical" evidence="1">
    <location>
        <begin position="128"/>
        <end position="144"/>
    </location>
</feature>
<feature type="non-terminal residue" evidence="2">
    <location>
        <position position="184"/>
    </location>
</feature>
<reference evidence="2 3" key="1">
    <citation type="journal article" date="2016" name="Nat. Commun.">
        <title>Thousands of microbial genomes shed light on interconnected biogeochemical processes in an aquifer system.</title>
        <authorList>
            <person name="Anantharaman K."/>
            <person name="Brown C.T."/>
            <person name="Hug L.A."/>
            <person name="Sharon I."/>
            <person name="Castelle C.J."/>
            <person name="Probst A.J."/>
            <person name="Thomas B.C."/>
            <person name="Singh A."/>
            <person name="Wilkins M.J."/>
            <person name="Karaoz U."/>
            <person name="Brodie E.L."/>
            <person name="Williams K.H."/>
            <person name="Hubbard S.S."/>
            <person name="Banfield J.F."/>
        </authorList>
    </citation>
    <scope>NUCLEOTIDE SEQUENCE [LARGE SCALE GENOMIC DNA]</scope>
</reference>
<proteinExistence type="predicted"/>
<dbReference type="Proteomes" id="UP000177690">
    <property type="component" value="Unassembled WGS sequence"/>
</dbReference>
<feature type="transmembrane region" description="Helical" evidence="1">
    <location>
        <begin position="69"/>
        <end position="92"/>
    </location>
</feature>
<evidence type="ECO:0000313" key="2">
    <source>
        <dbReference type="EMBL" id="OGY67929.1"/>
    </source>
</evidence>
<evidence type="ECO:0000256" key="1">
    <source>
        <dbReference type="SAM" id="Phobius"/>
    </source>
</evidence>
<protein>
    <recommendedName>
        <fullName evidence="4">Lycopene cyclase domain-containing protein</fullName>
    </recommendedName>
</protein>
<feature type="transmembrane region" description="Helical" evidence="1">
    <location>
        <begin position="31"/>
        <end position="49"/>
    </location>
</feature>
<gene>
    <name evidence="2" type="ORF">A3I24_02060</name>
</gene>
<sequence length="184" mass="21605">MHFYAYLVGDAIFIVIWLVLFFARKDLRREMLIMSVIGSFFSPLALIFLPDYWYPDHILGNYHLGIEDYLFAFAIAGIGSVIYEAVFGKIHTLYECRKCGQKDLLIIVLAAVAILLVLTFVFNLNSIYSNYVAFLAIFLFIMLYRRDLLWQSLISGFMVGFLMFFFYQVWVAVYPGIIQHWWRL</sequence>
<evidence type="ECO:0000313" key="3">
    <source>
        <dbReference type="Proteomes" id="UP000177690"/>
    </source>
</evidence>
<name>A0A1G1ZTX6_9BACT</name>
<keyword evidence="1" id="KW-0812">Transmembrane</keyword>
<accession>A0A1G1ZTX6</accession>
<feature type="transmembrane region" description="Helical" evidence="1">
    <location>
        <begin position="6"/>
        <end position="24"/>
    </location>
</feature>
<dbReference type="STRING" id="1798409.A3I24_02060"/>
<dbReference type="AlphaFoldDB" id="A0A1G1ZTX6"/>